<dbReference type="PANTHER" id="PTHR23157">
    <property type="entry name" value="GRIP AND COILED-COIL DOMAIN-CONTAINING PROTEIN 1"/>
    <property type="match status" value="1"/>
</dbReference>
<accession>A0A0L0CM24</accession>
<evidence type="ECO:0000256" key="2">
    <source>
        <dbReference type="SAM" id="Coils"/>
    </source>
</evidence>
<evidence type="ECO:0000256" key="1">
    <source>
        <dbReference type="ARBA" id="ARBA00023054"/>
    </source>
</evidence>
<gene>
    <name evidence="5" type="ORF">FF38_09832</name>
</gene>
<dbReference type="STRING" id="7375.A0A0L0CM24"/>
<evidence type="ECO:0000259" key="4">
    <source>
        <dbReference type="PROSITE" id="PS50913"/>
    </source>
</evidence>
<comment type="caution">
    <text evidence="5">The sequence shown here is derived from an EMBL/GenBank/DDBJ whole genome shotgun (WGS) entry which is preliminary data.</text>
</comment>
<dbReference type="InterPro" id="IPR000237">
    <property type="entry name" value="GRIP_dom"/>
</dbReference>
<dbReference type="PANTHER" id="PTHR23157:SF24">
    <property type="entry name" value="GOLGIN SUBFAMILY A MEMBER 1"/>
    <property type="match status" value="1"/>
</dbReference>
<keyword evidence="1 2" id="KW-0175">Coiled coil</keyword>
<protein>
    <recommendedName>
        <fullName evidence="4">GRIP domain-containing protein</fullName>
    </recommendedName>
</protein>
<dbReference type="Proteomes" id="UP000037069">
    <property type="component" value="Unassembled WGS sequence"/>
</dbReference>
<dbReference type="OrthoDB" id="5848685at2759"/>
<evidence type="ECO:0000313" key="6">
    <source>
        <dbReference type="Proteomes" id="UP000037069"/>
    </source>
</evidence>
<dbReference type="OMA" id="VMDAHKE"/>
<dbReference type="EMBL" id="JRES01000195">
    <property type="protein sequence ID" value="KNC33388.1"/>
    <property type="molecule type" value="Genomic_DNA"/>
</dbReference>
<evidence type="ECO:0000256" key="3">
    <source>
        <dbReference type="SAM" id="MobiDB-lite"/>
    </source>
</evidence>
<feature type="region of interest" description="Disordered" evidence="3">
    <location>
        <begin position="1"/>
        <end position="26"/>
    </location>
</feature>
<keyword evidence="6" id="KW-1185">Reference proteome</keyword>
<dbReference type="SMART" id="SM00755">
    <property type="entry name" value="Grip"/>
    <property type="match status" value="1"/>
</dbReference>
<proteinExistence type="predicted"/>
<dbReference type="AlphaFoldDB" id="A0A0L0CM24"/>
<dbReference type="InterPro" id="IPR051952">
    <property type="entry name" value="Golgi-autophagy_related"/>
</dbReference>
<feature type="coiled-coil region" evidence="2">
    <location>
        <begin position="160"/>
        <end position="523"/>
    </location>
</feature>
<dbReference type="PROSITE" id="PS50913">
    <property type="entry name" value="GRIP"/>
    <property type="match status" value="1"/>
</dbReference>
<name>A0A0L0CM24_LUCCU</name>
<sequence length="656" mass="75806">MFASLKNKIKEETGSEVAGPGVVNMPQLQPHQRTAMNHTANNNNNNNNRLKSRFSSTISVNSNDESLQSESLITLRQQCQELSAKASELQNRISQLQEEKLRAEKTNEILLETVKVAQTQKDIYCEEQEKIQNMQQNEIDKLRSLLSFREQEAVDRLNAMRQHQTQVENLTSELERFKHYETEVEDLKDELQQLRHSSQQDKNNLTTTLAAIEEENRHLKMRLQIVEKARIESLSTLSGDDKLQALVHERKLLEQHLEEAHLQLSDIKSSWSGQNLALETQVSRLSKQVAEETTEKRKILKTKDDLIERVKHVEFELLKAKDEIKQRDDKIKLLEEEIDELNLALKECREENEQQIVYERNKSASLEAENLDLKNRLEAADERFGNYAADAANVSQTLRQQLNEIQQQLNDTQLLLENEKEEKLTALLKNAEISQSEELLKKELRDERDEANEIHEKNATLEGQLKTKQLEILECKQQLEEMKRKVEESKTKIKECDELQSDITEKNKTIKVLNQRLTDLKKTLQKEFSSAKSLEEFSENQKTPTSSSTTTPAIIATTTTYSNDNTKLCQNCGCLIKNSIIMDEVNFKYLKHVIVKFLTSREVEARHLIRAVATLLKLTKEEEKLLHDTLNWKMSWFGSKPNHGSGQRAFSIPPTS</sequence>
<feature type="domain" description="GRIP" evidence="4">
    <location>
        <begin position="580"/>
        <end position="629"/>
    </location>
</feature>
<dbReference type="GO" id="GO:0005794">
    <property type="term" value="C:Golgi apparatus"/>
    <property type="evidence" value="ECO:0007669"/>
    <property type="project" value="TreeGrafter"/>
</dbReference>
<evidence type="ECO:0000313" key="5">
    <source>
        <dbReference type="EMBL" id="KNC33388.1"/>
    </source>
</evidence>
<feature type="coiled-coil region" evidence="2">
    <location>
        <begin position="72"/>
        <end position="113"/>
    </location>
</feature>
<dbReference type="Gene3D" id="1.10.220.60">
    <property type="entry name" value="GRIP domain"/>
    <property type="match status" value="1"/>
</dbReference>
<organism evidence="5 6">
    <name type="scientific">Lucilia cuprina</name>
    <name type="common">Green bottle fly</name>
    <name type="synonym">Australian sheep blowfly</name>
    <dbReference type="NCBI Taxonomy" id="7375"/>
    <lineage>
        <taxon>Eukaryota</taxon>
        <taxon>Metazoa</taxon>
        <taxon>Ecdysozoa</taxon>
        <taxon>Arthropoda</taxon>
        <taxon>Hexapoda</taxon>
        <taxon>Insecta</taxon>
        <taxon>Pterygota</taxon>
        <taxon>Neoptera</taxon>
        <taxon>Endopterygota</taxon>
        <taxon>Diptera</taxon>
        <taxon>Brachycera</taxon>
        <taxon>Muscomorpha</taxon>
        <taxon>Oestroidea</taxon>
        <taxon>Calliphoridae</taxon>
        <taxon>Luciliinae</taxon>
        <taxon>Lucilia</taxon>
    </lineage>
</organism>
<dbReference type="Pfam" id="PF01465">
    <property type="entry name" value="GRIP"/>
    <property type="match status" value="1"/>
</dbReference>
<reference evidence="5 6" key="1">
    <citation type="journal article" date="2015" name="Nat. Commun.">
        <title>Lucilia cuprina genome unlocks parasitic fly biology to underpin future interventions.</title>
        <authorList>
            <person name="Anstead C.A."/>
            <person name="Korhonen P.K."/>
            <person name="Young N.D."/>
            <person name="Hall R.S."/>
            <person name="Jex A.R."/>
            <person name="Murali S.C."/>
            <person name="Hughes D.S."/>
            <person name="Lee S.F."/>
            <person name="Perry T."/>
            <person name="Stroehlein A.J."/>
            <person name="Ansell B.R."/>
            <person name="Breugelmans B."/>
            <person name="Hofmann A."/>
            <person name="Qu J."/>
            <person name="Dugan S."/>
            <person name="Lee S.L."/>
            <person name="Chao H."/>
            <person name="Dinh H."/>
            <person name="Han Y."/>
            <person name="Doddapaneni H.V."/>
            <person name="Worley K.C."/>
            <person name="Muzny D.M."/>
            <person name="Ioannidis P."/>
            <person name="Waterhouse R.M."/>
            <person name="Zdobnov E.M."/>
            <person name="James P.J."/>
            <person name="Bagnall N.H."/>
            <person name="Kotze A.C."/>
            <person name="Gibbs R.A."/>
            <person name="Richards S."/>
            <person name="Batterham P."/>
            <person name="Gasser R.B."/>
        </authorList>
    </citation>
    <scope>NUCLEOTIDE SEQUENCE [LARGE SCALE GENOMIC DNA]</scope>
    <source>
        <strain evidence="5 6">LS</strain>
        <tissue evidence="5">Full body</tissue>
    </source>
</reference>